<evidence type="ECO:0000256" key="3">
    <source>
        <dbReference type="ARBA" id="ARBA00023125"/>
    </source>
</evidence>
<dbReference type="Gene3D" id="3.40.190.290">
    <property type="match status" value="1"/>
</dbReference>
<dbReference type="RefSeq" id="WP_386758805.1">
    <property type="nucleotide sequence ID" value="NZ_JBHRXK010000003.1"/>
</dbReference>
<keyword evidence="7" id="KW-1185">Reference proteome</keyword>
<dbReference type="PRINTS" id="PR00039">
    <property type="entry name" value="HTHLYSR"/>
</dbReference>
<evidence type="ECO:0000259" key="5">
    <source>
        <dbReference type="PROSITE" id="PS50931"/>
    </source>
</evidence>
<dbReference type="Pfam" id="PF03466">
    <property type="entry name" value="LysR_substrate"/>
    <property type="match status" value="1"/>
</dbReference>
<dbReference type="InterPro" id="IPR005119">
    <property type="entry name" value="LysR_subst-bd"/>
</dbReference>
<dbReference type="Proteomes" id="UP001595740">
    <property type="component" value="Unassembled WGS sequence"/>
</dbReference>
<evidence type="ECO:0000256" key="2">
    <source>
        <dbReference type="ARBA" id="ARBA00023015"/>
    </source>
</evidence>
<dbReference type="PANTHER" id="PTHR30537:SF5">
    <property type="entry name" value="HTH-TYPE TRANSCRIPTIONAL ACTIVATOR TTDR-RELATED"/>
    <property type="match status" value="1"/>
</dbReference>
<comment type="similarity">
    <text evidence="1">Belongs to the LysR transcriptional regulatory family.</text>
</comment>
<dbReference type="Pfam" id="PF00126">
    <property type="entry name" value="HTH_1"/>
    <property type="match status" value="1"/>
</dbReference>
<sequence>MDKLQAMRAFRAVVEANGFSAAAERLDTTHSSVSRQIKQLETELGARLINRNTRNLTLTGTGERCLALFVEILDRVDHAMYAIAEEGKQPSGILRISAPLAIGTLELENWLPAFQKRYPDVRIDLSCDDRFVDLIGNRFDVALRISEPLADTSLVTRTLAVSDLVLVAAPAYITRHGLPRRASELGRHRFLNYSTRNAARELTLVPARGDSVRIAINTWLKVDTIVALHAAVMAGLGIAAFTLKTVETDLARGRLIRILPSHTLGARHYYAVYPHSRHLSLKVRAFVEHMAEHYRTSAGA</sequence>
<dbReference type="SUPFAM" id="SSF46785">
    <property type="entry name" value="Winged helix' DNA-binding domain"/>
    <property type="match status" value="1"/>
</dbReference>
<organism evidence="6 7">
    <name type="scientific">Lysobacter cavernae</name>
    <dbReference type="NCBI Taxonomy" id="1685901"/>
    <lineage>
        <taxon>Bacteria</taxon>
        <taxon>Pseudomonadati</taxon>
        <taxon>Pseudomonadota</taxon>
        <taxon>Gammaproteobacteria</taxon>
        <taxon>Lysobacterales</taxon>
        <taxon>Lysobacteraceae</taxon>
        <taxon>Lysobacter</taxon>
    </lineage>
</organism>
<feature type="domain" description="HTH lysR-type" evidence="5">
    <location>
        <begin position="1"/>
        <end position="59"/>
    </location>
</feature>
<evidence type="ECO:0000313" key="6">
    <source>
        <dbReference type="EMBL" id="MFC3551050.1"/>
    </source>
</evidence>
<evidence type="ECO:0000256" key="1">
    <source>
        <dbReference type="ARBA" id="ARBA00009437"/>
    </source>
</evidence>
<dbReference type="InterPro" id="IPR036388">
    <property type="entry name" value="WH-like_DNA-bd_sf"/>
</dbReference>
<dbReference type="PANTHER" id="PTHR30537">
    <property type="entry name" value="HTH-TYPE TRANSCRIPTIONAL REGULATOR"/>
    <property type="match status" value="1"/>
</dbReference>
<keyword evidence="4" id="KW-0804">Transcription</keyword>
<protein>
    <submittedName>
        <fullName evidence="6">LysR family transcriptional regulator</fullName>
    </submittedName>
</protein>
<comment type="caution">
    <text evidence="6">The sequence shown here is derived from an EMBL/GenBank/DDBJ whole genome shotgun (WGS) entry which is preliminary data.</text>
</comment>
<reference evidence="7" key="1">
    <citation type="journal article" date="2019" name="Int. J. Syst. Evol. Microbiol.">
        <title>The Global Catalogue of Microorganisms (GCM) 10K type strain sequencing project: providing services to taxonomists for standard genome sequencing and annotation.</title>
        <authorList>
            <consortium name="The Broad Institute Genomics Platform"/>
            <consortium name="The Broad Institute Genome Sequencing Center for Infectious Disease"/>
            <person name="Wu L."/>
            <person name="Ma J."/>
        </authorList>
    </citation>
    <scope>NUCLEOTIDE SEQUENCE [LARGE SCALE GENOMIC DNA]</scope>
    <source>
        <strain evidence="7">KCTC 42875</strain>
    </source>
</reference>
<dbReference type="CDD" id="cd08422">
    <property type="entry name" value="PBP2_CrgA_like"/>
    <property type="match status" value="1"/>
</dbReference>
<dbReference type="PROSITE" id="PS50931">
    <property type="entry name" value="HTH_LYSR"/>
    <property type="match status" value="1"/>
</dbReference>
<gene>
    <name evidence="6" type="ORF">ACFOLC_08460</name>
</gene>
<name>A0ABV7RNX6_9GAMM</name>
<keyword evidence="2" id="KW-0805">Transcription regulation</keyword>
<evidence type="ECO:0000256" key="4">
    <source>
        <dbReference type="ARBA" id="ARBA00023163"/>
    </source>
</evidence>
<evidence type="ECO:0000313" key="7">
    <source>
        <dbReference type="Proteomes" id="UP001595740"/>
    </source>
</evidence>
<keyword evidence="3" id="KW-0238">DNA-binding</keyword>
<dbReference type="InterPro" id="IPR000847">
    <property type="entry name" value="LysR_HTH_N"/>
</dbReference>
<dbReference type="InterPro" id="IPR058163">
    <property type="entry name" value="LysR-type_TF_proteobact-type"/>
</dbReference>
<accession>A0ABV7RNX6</accession>
<dbReference type="Gene3D" id="1.10.10.10">
    <property type="entry name" value="Winged helix-like DNA-binding domain superfamily/Winged helix DNA-binding domain"/>
    <property type="match status" value="1"/>
</dbReference>
<dbReference type="EMBL" id="JBHRXK010000003">
    <property type="protein sequence ID" value="MFC3551050.1"/>
    <property type="molecule type" value="Genomic_DNA"/>
</dbReference>
<proteinExistence type="inferred from homology"/>
<dbReference type="InterPro" id="IPR036390">
    <property type="entry name" value="WH_DNA-bd_sf"/>
</dbReference>
<dbReference type="SUPFAM" id="SSF53850">
    <property type="entry name" value="Periplasmic binding protein-like II"/>
    <property type="match status" value="1"/>
</dbReference>